<dbReference type="Proteomes" id="UP000238634">
    <property type="component" value="Unassembled WGS sequence"/>
</dbReference>
<dbReference type="EMBL" id="PVWG01000019">
    <property type="protein sequence ID" value="PSB18242.1"/>
    <property type="molecule type" value="Genomic_DNA"/>
</dbReference>
<dbReference type="STRING" id="1920490.GCA_001895925_01019"/>
<proteinExistence type="predicted"/>
<comment type="caution">
    <text evidence="1">The sequence shown here is derived from an EMBL/GenBank/DDBJ whole genome shotgun (WGS) entry which is preliminary data.</text>
</comment>
<reference evidence="1 2" key="2">
    <citation type="submission" date="2018-03" db="EMBL/GenBank/DDBJ databases">
        <title>The ancient ancestry and fast evolution of plastids.</title>
        <authorList>
            <person name="Moore K.R."/>
            <person name="Magnabosco C."/>
            <person name="Momper L."/>
            <person name="Gold D.A."/>
            <person name="Bosak T."/>
            <person name="Fournier G.P."/>
        </authorList>
    </citation>
    <scope>NUCLEOTIDE SEQUENCE [LARGE SCALE GENOMIC DNA]</scope>
    <source>
        <strain evidence="1 2">ULC007</strain>
    </source>
</reference>
<evidence type="ECO:0000313" key="2">
    <source>
        <dbReference type="Proteomes" id="UP000238634"/>
    </source>
</evidence>
<organism evidence="1 2">
    <name type="scientific">Phormidesmis priestleyi ULC007</name>
    <dbReference type="NCBI Taxonomy" id="1920490"/>
    <lineage>
        <taxon>Bacteria</taxon>
        <taxon>Bacillati</taxon>
        <taxon>Cyanobacteriota</taxon>
        <taxon>Cyanophyceae</taxon>
        <taxon>Leptolyngbyales</taxon>
        <taxon>Leptolyngbyaceae</taxon>
        <taxon>Phormidesmis</taxon>
    </lineage>
</organism>
<evidence type="ECO:0000313" key="1">
    <source>
        <dbReference type="EMBL" id="PSB18242.1"/>
    </source>
</evidence>
<gene>
    <name evidence="1" type="ORF">C7B65_16205</name>
</gene>
<dbReference type="AlphaFoldDB" id="A0A2T1DCI8"/>
<protein>
    <submittedName>
        <fullName evidence="1">Uncharacterized protein</fullName>
    </submittedName>
</protein>
<reference evidence="1 2" key="1">
    <citation type="submission" date="2018-02" db="EMBL/GenBank/DDBJ databases">
        <authorList>
            <person name="Cohen D.B."/>
            <person name="Kent A.D."/>
        </authorList>
    </citation>
    <scope>NUCLEOTIDE SEQUENCE [LARGE SCALE GENOMIC DNA]</scope>
    <source>
        <strain evidence="1 2">ULC007</strain>
    </source>
</reference>
<name>A0A2T1DCI8_9CYAN</name>
<keyword evidence="2" id="KW-1185">Reference proteome</keyword>
<accession>A0A2T1DCI8</accession>
<sequence length="63" mass="7491">MKSEGKKLPYNWYAYLNKLWFAMSDKEAVLELVKRLPATVFLHEMLREIEFIAAVKEDLDEID</sequence>